<dbReference type="Pfam" id="PF00067">
    <property type="entry name" value="p450"/>
    <property type="match status" value="1"/>
</dbReference>
<keyword evidence="7 13" id="KW-0479">Metal-binding</keyword>
<evidence type="ECO:0000256" key="10">
    <source>
        <dbReference type="ARBA" id="ARBA00023004"/>
    </source>
</evidence>
<dbReference type="Gene3D" id="1.10.630.10">
    <property type="entry name" value="Cytochrome P450"/>
    <property type="match status" value="1"/>
</dbReference>
<comment type="caution">
    <text evidence="14">The sequence shown here is derived from an EMBL/GenBank/DDBJ whole genome shotgun (WGS) entry which is preliminary data.</text>
</comment>
<evidence type="ECO:0000256" key="12">
    <source>
        <dbReference type="ARBA" id="ARBA00023136"/>
    </source>
</evidence>
<keyword evidence="6" id="KW-0812">Transmembrane</keyword>
<sequence>MSFESVTPLHLSVFVAAVGVLLYRMRRSKNAAVADIRGPKSPSFLIGNFGELIRGQAGEMDFKWHSQFGNVVRFKAPFGEDRLLISDPKAAGHILQGYTWGSPPEQRSRSLFFTGNDVGYAQGDDHKRHRRVMNPAFGPSAAKNLVPVFYLAASSLTTKWKDLLSMSKDESDVLDIPQWMSRATLDGIGHAAFDYDLGAMENQDNRLVAAYDNLLQLIIDSLSALIPHKMMAWIYERLSAFSHPLARVRVARNVGREVARELVSEKTKEIVGGHGSHLKDVMSLLLKANMSPQNEKSRLDEDEMFAEMLAILFAGHDTTANSLSWMLLELARHPEVQNKLRREIHDKERQLVSEGRAGFAAEDFESLPYLNAFMKESMRYNPASIRINKVANADDCIPLSESIKTASGKEIKEIPVYKGQKVFISIGGYNRNKAVFGEDAHMFRPERWLEKEKSESQLTSVGVYANLLTFSGGTRSCVGWRFA</sequence>
<evidence type="ECO:0000256" key="9">
    <source>
        <dbReference type="ARBA" id="ARBA00023002"/>
    </source>
</evidence>
<evidence type="ECO:0000256" key="3">
    <source>
        <dbReference type="ARBA" id="ARBA00004721"/>
    </source>
</evidence>
<dbReference type="PRINTS" id="PR00385">
    <property type="entry name" value="P450"/>
</dbReference>
<dbReference type="EMBL" id="JBAHYK010000929">
    <property type="protein sequence ID" value="KAL0570466.1"/>
    <property type="molecule type" value="Genomic_DNA"/>
</dbReference>
<keyword evidence="9 13" id="KW-0560">Oxidoreductase</keyword>
<dbReference type="SUPFAM" id="SSF48264">
    <property type="entry name" value="Cytochrome P450"/>
    <property type="match status" value="1"/>
</dbReference>
<comment type="pathway">
    <text evidence="3">Secondary metabolite biosynthesis; terpenoid biosynthesis.</text>
</comment>
<evidence type="ECO:0000256" key="4">
    <source>
        <dbReference type="ARBA" id="ARBA00010617"/>
    </source>
</evidence>
<evidence type="ECO:0008006" key="16">
    <source>
        <dbReference type="Google" id="ProtNLM"/>
    </source>
</evidence>
<dbReference type="InterPro" id="IPR050121">
    <property type="entry name" value="Cytochrome_P450_monoxygenase"/>
</dbReference>
<dbReference type="InterPro" id="IPR036396">
    <property type="entry name" value="Cyt_P450_sf"/>
</dbReference>
<evidence type="ECO:0000256" key="5">
    <source>
        <dbReference type="ARBA" id="ARBA00022617"/>
    </source>
</evidence>
<comment type="cofactor">
    <cofactor evidence="1">
        <name>heme</name>
        <dbReference type="ChEBI" id="CHEBI:30413"/>
    </cofactor>
</comment>
<organism evidence="14 15">
    <name type="scientific">Marasmius crinis-equi</name>
    <dbReference type="NCBI Taxonomy" id="585013"/>
    <lineage>
        <taxon>Eukaryota</taxon>
        <taxon>Fungi</taxon>
        <taxon>Dikarya</taxon>
        <taxon>Basidiomycota</taxon>
        <taxon>Agaricomycotina</taxon>
        <taxon>Agaricomycetes</taxon>
        <taxon>Agaricomycetidae</taxon>
        <taxon>Agaricales</taxon>
        <taxon>Marasmiineae</taxon>
        <taxon>Marasmiaceae</taxon>
        <taxon>Marasmius</taxon>
    </lineage>
</organism>
<evidence type="ECO:0000256" key="11">
    <source>
        <dbReference type="ARBA" id="ARBA00023033"/>
    </source>
</evidence>
<protein>
    <recommendedName>
        <fullName evidence="16">Cytochrome P450</fullName>
    </recommendedName>
</protein>
<evidence type="ECO:0000256" key="1">
    <source>
        <dbReference type="ARBA" id="ARBA00001971"/>
    </source>
</evidence>
<keyword evidence="5 13" id="KW-0349">Heme</keyword>
<dbReference type="InterPro" id="IPR001128">
    <property type="entry name" value="Cyt_P450"/>
</dbReference>
<dbReference type="Proteomes" id="UP001465976">
    <property type="component" value="Unassembled WGS sequence"/>
</dbReference>
<evidence type="ECO:0000313" key="14">
    <source>
        <dbReference type="EMBL" id="KAL0570466.1"/>
    </source>
</evidence>
<keyword evidence="10 13" id="KW-0408">Iron</keyword>
<dbReference type="InterPro" id="IPR017972">
    <property type="entry name" value="Cyt_P450_CS"/>
</dbReference>
<dbReference type="InterPro" id="IPR002401">
    <property type="entry name" value="Cyt_P450_E_grp-I"/>
</dbReference>
<evidence type="ECO:0000256" key="13">
    <source>
        <dbReference type="RuleBase" id="RU000461"/>
    </source>
</evidence>
<comment type="subcellular location">
    <subcellularLocation>
        <location evidence="2">Membrane</location>
    </subcellularLocation>
</comment>
<name>A0ABR3F5I8_9AGAR</name>
<evidence type="ECO:0000256" key="6">
    <source>
        <dbReference type="ARBA" id="ARBA00022692"/>
    </source>
</evidence>
<keyword evidence="15" id="KW-1185">Reference proteome</keyword>
<dbReference type="PROSITE" id="PS00086">
    <property type="entry name" value="CYTOCHROME_P450"/>
    <property type="match status" value="1"/>
</dbReference>
<reference evidence="14 15" key="1">
    <citation type="submission" date="2024-02" db="EMBL/GenBank/DDBJ databases">
        <title>A draft genome for the cacao thread blight pathogen Marasmius crinis-equi.</title>
        <authorList>
            <person name="Cohen S.P."/>
            <person name="Baruah I.K."/>
            <person name="Amoako-Attah I."/>
            <person name="Bukari Y."/>
            <person name="Meinhardt L.W."/>
            <person name="Bailey B.A."/>
        </authorList>
    </citation>
    <scope>NUCLEOTIDE SEQUENCE [LARGE SCALE GENOMIC DNA]</scope>
    <source>
        <strain evidence="14 15">GH-76</strain>
    </source>
</reference>
<evidence type="ECO:0000313" key="15">
    <source>
        <dbReference type="Proteomes" id="UP001465976"/>
    </source>
</evidence>
<keyword evidence="8" id="KW-1133">Transmembrane helix</keyword>
<dbReference type="PANTHER" id="PTHR24305">
    <property type="entry name" value="CYTOCHROME P450"/>
    <property type="match status" value="1"/>
</dbReference>
<evidence type="ECO:0000256" key="8">
    <source>
        <dbReference type="ARBA" id="ARBA00022989"/>
    </source>
</evidence>
<keyword evidence="12" id="KW-0472">Membrane</keyword>
<evidence type="ECO:0000256" key="7">
    <source>
        <dbReference type="ARBA" id="ARBA00022723"/>
    </source>
</evidence>
<dbReference type="PRINTS" id="PR00463">
    <property type="entry name" value="EP450I"/>
</dbReference>
<proteinExistence type="inferred from homology"/>
<accession>A0ABR3F5I8</accession>
<dbReference type="PANTHER" id="PTHR24305:SF166">
    <property type="entry name" value="CYTOCHROME P450 12A4, MITOCHONDRIAL-RELATED"/>
    <property type="match status" value="1"/>
</dbReference>
<comment type="similarity">
    <text evidence="4 13">Belongs to the cytochrome P450 family.</text>
</comment>
<gene>
    <name evidence="14" type="ORF">V5O48_011493</name>
</gene>
<keyword evidence="11 13" id="KW-0503">Monooxygenase</keyword>
<evidence type="ECO:0000256" key="2">
    <source>
        <dbReference type="ARBA" id="ARBA00004370"/>
    </source>
</evidence>